<feature type="transmembrane region" description="Helical" evidence="8">
    <location>
        <begin position="309"/>
        <end position="329"/>
    </location>
</feature>
<dbReference type="AlphaFoldDB" id="A0A495JZZ4"/>
<evidence type="ECO:0000313" key="10">
    <source>
        <dbReference type="Proteomes" id="UP000274762"/>
    </source>
</evidence>
<sequence>MSVDAQNQDKQALPGDVDFGRKVAVLRVRGGALSGRIDVRAVAVIVMLVAASLVVAVFALGTGDYPVSPDRVVQAIFGNGSRIEELVVMEWRMPRVLLALILGAALGVSGAVFQSITRNPLGSPDIIGFNTGAYTGALVVLLIIGGGGYYDTAAGALVGGMVTALLVYLLAFKRGVQGFRLIIVGIAISAVLSSVNAWLILRADLEDAMSAAVWGAGSLNGLGWTQARPALILLAVLTPLLVLASYRMPMLDLGDDAAKALGIRAEPTRLVLIVLGVALTAVATAAAGPIAFVSLAAPQLARRLTRTPGVAMLPAAVMGALLLVASDLIAQRAFTPTQLPVGVVTVSVGGLYLVWLLAREARRQ</sequence>
<accession>A0A495JZZ4</accession>
<dbReference type="CDD" id="cd06550">
    <property type="entry name" value="TM_ABC_iron-siderophores_like"/>
    <property type="match status" value="1"/>
</dbReference>
<evidence type="ECO:0000256" key="2">
    <source>
        <dbReference type="ARBA" id="ARBA00007935"/>
    </source>
</evidence>
<dbReference type="GO" id="GO:0022857">
    <property type="term" value="F:transmembrane transporter activity"/>
    <property type="evidence" value="ECO:0007669"/>
    <property type="project" value="InterPro"/>
</dbReference>
<evidence type="ECO:0000256" key="7">
    <source>
        <dbReference type="ARBA" id="ARBA00023136"/>
    </source>
</evidence>
<feature type="transmembrane region" description="Helical" evidence="8">
    <location>
        <begin position="341"/>
        <end position="358"/>
    </location>
</feature>
<dbReference type="GO" id="GO:0033214">
    <property type="term" value="P:siderophore-iron import into cell"/>
    <property type="evidence" value="ECO:0007669"/>
    <property type="project" value="TreeGrafter"/>
</dbReference>
<comment type="caution">
    <text evidence="9">The sequence shown here is derived from an EMBL/GenBank/DDBJ whole genome shotgun (WGS) entry which is preliminary data.</text>
</comment>
<dbReference type="PANTHER" id="PTHR30472">
    <property type="entry name" value="FERRIC ENTEROBACTIN TRANSPORT SYSTEM PERMEASE PROTEIN"/>
    <property type="match status" value="1"/>
</dbReference>
<comment type="subcellular location">
    <subcellularLocation>
        <location evidence="1">Cell membrane</location>
        <topology evidence="1">Multi-pass membrane protein</topology>
    </subcellularLocation>
</comment>
<keyword evidence="6 8" id="KW-1133">Transmembrane helix</keyword>
<gene>
    <name evidence="9" type="ORF">DFJ75_0599</name>
</gene>
<protein>
    <submittedName>
        <fullName evidence="9">Iron complex transport system permease protein</fullName>
    </submittedName>
</protein>
<evidence type="ECO:0000256" key="3">
    <source>
        <dbReference type="ARBA" id="ARBA00022448"/>
    </source>
</evidence>
<dbReference type="PANTHER" id="PTHR30472:SF24">
    <property type="entry name" value="FERRIC ENTEROBACTIN TRANSPORT SYSTEM PERMEASE PROTEIN FEPG"/>
    <property type="match status" value="1"/>
</dbReference>
<keyword evidence="4" id="KW-1003">Cell membrane</keyword>
<feature type="transmembrane region" description="Helical" evidence="8">
    <location>
        <begin position="96"/>
        <end position="114"/>
    </location>
</feature>
<dbReference type="EMBL" id="RBKV01000001">
    <property type="protein sequence ID" value="RKR93812.1"/>
    <property type="molecule type" value="Genomic_DNA"/>
</dbReference>
<comment type="similarity">
    <text evidence="2">Belongs to the binding-protein-dependent transport system permease family. FecCD subfamily.</text>
</comment>
<dbReference type="RefSeq" id="WP_062796904.1">
    <property type="nucleotide sequence ID" value="NZ_CBCRXS010000001.1"/>
</dbReference>
<keyword evidence="5 8" id="KW-0812">Transmembrane</keyword>
<feature type="transmembrane region" description="Helical" evidence="8">
    <location>
        <begin position="179"/>
        <end position="201"/>
    </location>
</feature>
<keyword evidence="3" id="KW-0813">Transport</keyword>
<feature type="transmembrane region" description="Helical" evidence="8">
    <location>
        <begin position="270"/>
        <end position="297"/>
    </location>
</feature>
<evidence type="ECO:0000256" key="8">
    <source>
        <dbReference type="SAM" id="Phobius"/>
    </source>
</evidence>
<name>A0A495JZZ4_WILMA</name>
<dbReference type="Proteomes" id="UP000274762">
    <property type="component" value="Unassembled WGS sequence"/>
</dbReference>
<evidence type="ECO:0000256" key="4">
    <source>
        <dbReference type="ARBA" id="ARBA00022475"/>
    </source>
</evidence>
<dbReference type="InterPro" id="IPR037294">
    <property type="entry name" value="ABC_BtuC-like"/>
</dbReference>
<evidence type="ECO:0000256" key="1">
    <source>
        <dbReference type="ARBA" id="ARBA00004651"/>
    </source>
</evidence>
<dbReference type="InterPro" id="IPR000522">
    <property type="entry name" value="ABC_transptr_permease_BtuC"/>
</dbReference>
<feature type="transmembrane region" description="Helical" evidence="8">
    <location>
        <begin position="39"/>
        <end position="61"/>
    </location>
</feature>
<dbReference type="SUPFAM" id="SSF81345">
    <property type="entry name" value="ABC transporter involved in vitamin B12 uptake, BtuC"/>
    <property type="match status" value="1"/>
</dbReference>
<dbReference type="Pfam" id="PF01032">
    <property type="entry name" value="FecCD"/>
    <property type="match status" value="1"/>
</dbReference>
<reference evidence="9 10" key="1">
    <citation type="submission" date="2018-10" db="EMBL/GenBank/DDBJ databases">
        <title>Sequencing the genomes of 1000 actinobacteria strains.</title>
        <authorList>
            <person name="Klenk H.-P."/>
        </authorList>
    </citation>
    <scope>NUCLEOTIDE SEQUENCE [LARGE SCALE GENOMIC DNA]</scope>
    <source>
        <strain evidence="9 10">DSM 44343</strain>
    </source>
</reference>
<proteinExistence type="inferred from homology"/>
<dbReference type="Gene3D" id="1.10.3470.10">
    <property type="entry name" value="ABC transporter involved in vitamin B12 uptake, BtuC"/>
    <property type="match status" value="1"/>
</dbReference>
<feature type="transmembrane region" description="Helical" evidence="8">
    <location>
        <begin position="231"/>
        <end position="250"/>
    </location>
</feature>
<evidence type="ECO:0000313" key="9">
    <source>
        <dbReference type="EMBL" id="RKR93812.1"/>
    </source>
</evidence>
<keyword evidence="7 8" id="KW-0472">Membrane</keyword>
<evidence type="ECO:0000256" key="6">
    <source>
        <dbReference type="ARBA" id="ARBA00022989"/>
    </source>
</evidence>
<dbReference type="FunFam" id="1.10.3470.10:FF:000001">
    <property type="entry name" value="Vitamin B12 ABC transporter permease BtuC"/>
    <property type="match status" value="1"/>
</dbReference>
<organism evidence="9 10">
    <name type="scientific">Williamsia marianensis</name>
    <dbReference type="NCBI Taxonomy" id="85044"/>
    <lineage>
        <taxon>Bacteria</taxon>
        <taxon>Bacillati</taxon>
        <taxon>Actinomycetota</taxon>
        <taxon>Actinomycetes</taxon>
        <taxon>Mycobacteriales</taxon>
        <taxon>Nocardiaceae</taxon>
        <taxon>Williamsia</taxon>
    </lineage>
</organism>
<feature type="transmembrane region" description="Helical" evidence="8">
    <location>
        <begin position="126"/>
        <end position="147"/>
    </location>
</feature>
<feature type="transmembrane region" description="Helical" evidence="8">
    <location>
        <begin position="153"/>
        <end position="172"/>
    </location>
</feature>
<dbReference type="GO" id="GO:0005886">
    <property type="term" value="C:plasma membrane"/>
    <property type="evidence" value="ECO:0007669"/>
    <property type="project" value="UniProtKB-SubCell"/>
</dbReference>
<evidence type="ECO:0000256" key="5">
    <source>
        <dbReference type="ARBA" id="ARBA00022692"/>
    </source>
</evidence>